<evidence type="ECO:0000313" key="10">
    <source>
        <dbReference type="EMBL" id="UPU46923.1"/>
    </source>
</evidence>
<dbReference type="GO" id="GO:0020037">
    <property type="term" value="F:heme binding"/>
    <property type="evidence" value="ECO:0007669"/>
    <property type="project" value="InterPro"/>
</dbReference>
<geneLocation type="plasmid" evidence="10 11">
    <name>pdjl-6-5</name>
</geneLocation>
<dbReference type="InterPro" id="IPR009056">
    <property type="entry name" value="Cyt_c-like_dom"/>
</dbReference>
<dbReference type="PROSITE" id="PS51007">
    <property type="entry name" value="CYTC"/>
    <property type="match status" value="1"/>
</dbReference>
<dbReference type="GO" id="GO:0009055">
    <property type="term" value="F:electron transfer activity"/>
    <property type="evidence" value="ECO:0007669"/>
    <property type="project" value="InterPro"/>
</dbReference>
<feature type="compositionally biased region" description="Low complexity" evidence="7">
    <location>
        <begin position="28"/>
        <end position="51"/>
    </location>
</feature>
<dbReference type="GO" id="GO:0005506">
    <property type="term" value="F:iron ion binding"/>
    <property type="evidence" value="ECO:0007669"/>
    <property type="project" value="InterPro"/>
</dbReference>
<evidence type="ECO:0000256" key="7">
    <source>
        <dbReference type="SAM" id="MobiDB-lite"/>
    </source>
</evidence>
<organism evidence="10 11">
    <name type="scientific">Rhodococcus qingshengii JCM 15477</name>
    <dbReference type="NCBI Taxonomy" id="1303681"/>
    <lineage>
        <taxon>Bacteria</taxon>
        <taxon>Bacillati</taxon>
        <taxon>Actinomycetota</taxon>
        <taxon>Actinomycetes</taxon>
        <taxon>Mycobacteriales</taxon>
        <taxon>Nocardiaceae</taxon>
        <taxon>Rhodococcus</taxon>
        <taxon>Rhodococcus erythropolis group</taxon>
    </lineage>
</organism>
<dbReference type="EMBL" id="CP096568">
    <property type="protein sequence ID" value="UPU46923.1"/>
    <property type="molecule type" value="Genomic_DNA"/>
</dbReference>
<accession>A0AB38RNM2</accession>
<keyword evidence="10" id="KW-0614">Plasmid</keyword>
<dbReference type="InterPro" id="IPR036909">
    <property type="entry name" value="Cyt_c-like_dom_sf"/>
</dbReference>
<evidence type="ECO:0000256" key="6">
    <source>
        <dbReference type="PROSITE-ProRule" id="PRU00433"/>
    </source>
</evidence>
<evidence type="ECO:0000313" key="11">
    <source>
        <dbReference type="Proteomes" id="UP000831484"/>
    </source>
</evidence>
<gene>
    <name evidence="10" type="ORF">M0639_34410</name>
</gene>
<sequence length="133" mass="13520">MSNAVRSALGICALAVSAGAAGQYGPMSSRQAPASAPAPVAASQPASAPGAAGDFDVEKLFANTCGWCHSSGGRSPGRGPQLMDTKLSDAELIQRIKVGKPGAMPAFATAFNDDQMKAIVKYIRDLKPEGASK</sequence>
<feature type="chain" id="PRO_5044314666" evidence="8">
    <location>
        <begin position="21"/>
        <end position="133"/>
    </location>
</feature>
<dbReference type="PANTHER" id="PTHR33751">
    <property type="entry name" value="CBB3-TYPE CYTOCHROME C OXIDASE SUBUNIT FIXP"/>
    <property type="match status" value="1"/>
</dbReference>
<protein>
    <submittedName>
        <fullName evidence="10">Cytochrome c</fullName>
    </submittedName>
</protein>
<evidence type="ECO:0000259" key="9">
    <source>
        <dbReference type="PROSITE" id="PS51007"/>
    </source>
</evidence>
<dbReference type="Gene3D" id="1.10.760.10">
    <property type="entry name" value="Cytochrome c-like domain"/>
    <property type="match status" value="1"/>
</dbReference>
<dbReference type="PANTHER" id="PTHR33751:SF13">
    <property type="entry name" value="CYTOCHROME BC1 COMPLEX CYTOCHROME C SUBUNIT"/>
    <property type="match status" value="1"/>
</dbReference>
<dbReference type="SUPFAM" id="SSF46626">
    <property type="entry name" value="Cytochrome c"/>
    <property type="match status" value="1"/>
</dbReference>
<dbReference type="Pfam" id="PF13442">
    <property type="entry name" value="Cytochrome_CBB3"/>
    <property type="match status" value="1"/>
</dbReference>
<keyword evidence="1" id="KW-0813">Transport</keyword>
<dbReference type="AlphaFoldDB" id="A0AB38RNM2"/>
<evidence type="ECO:0000256" key="1">
    <source>
        <dbReference type="ARBA" id="ARBA00022448"/>
    </source>
</evidence>
<name>A0AB38RNM2_RHOSG</name>
<evidence type="ECO:0000256" key="3">
    <source>
        <dbReference type="ARBA" id="ARBA00022723"/>
    </source>
</evidence>
<feature type="region of interest" description="Disordered" evidence="7">
    <location>
        <begin position="26"/>
        <end position="51"/>
    </location>
</feature>
<proteinExistence type="predicted"/>
<reference evidence="11" key="1">
    <citation type="journal article" date="2022" name="Environ. Microbiol.">
        <title>Functional analysis, diversity, and distribution of carbendazim hydrolases MheI and CbmA, responsible for the initial step in carbendazim degradation.</title>
        <authorList>
            <person name="Zhang M."/>
            <person name="Bai X."/>
            <person name="Li Q."/>
            <person name="Zhang L."/>
            <person name="Zhu Q."/>
            <person name="Gao S."/>
            <person name="Ke Z."/>
            <person name="Jiang M."/>
            <person name="Hu J."/>
            <person name="Qiu J."/>
            <person name="Hong Q."/>
        </authorList>
    </citation>
    <scope>NUCLEOTIDE SEQUENCE [LARGE SCALE GENOMIC DNA]</scope>
    <source>
        <strain evidence="11">djl-6</strain>
    </source>
</reference>
<keyword evidence="5 6" id="KW-0408">Iron</keyword>
<dbReference type="InterPro" id="IPR050597">
    <property type="entry name" value="Cytochrome_c_Oxidase_Subunit"/>
</dbReference>
<dbReference type="PRINTS" id="PR00605">
    <property type="entry name" value="CYTCHROMECIC"/>
</dbReference>
<keyword evidence="11" id="KW-1185">Reference proteome</keyword>
<dbReference type="InterPro" id="IPR008168">
    <property type="entry name" value="Cyt_C_IC"/>
</dbReference>
<evidence type="ECO:0000256" key="5">
    <source>
        <dbReference type="ARBA" id="ARBA00023004"/>
    </source>
</evidence>
<dbReference type="Proteomes" id="UP000831484">
    <property type="component" value="Plasmid pdjl-6-5"/>
</dbReference>
<keyword evidence="3 6" id="KW-0479">Metal-binding</keyword>
<dbReference type="RefSeq" id="WP_197486150.1">
    <property type="nucleotide sequence ID" value="NZ_CP096568.1"/>
</dbReference>
<keyword evidence="8" id="KW-0732">Signal</keyword>
<evidence type="ECO:0000256" key="4">
    <source>
        <dbReference type="ARBA" id="ARBA00022982"/>
    </source>
</evidence>
<keyword evidence="4" id="KW-0249">Electron transport</keyword>
<feature type="signal peptide" evidence="8">
    <location>
        <begin position="1"/>
        <end position="20"/>
    </location>
</feature>
<feature type="domain" description="Cytochrome c" evidence="9">
    <location>
        <begin position="52"/>
        <end position="127"/>
    </location>
</feature>
<keyword evidence="2 6" id="KW-0349">Heme</keyword>
<evidence type="ECO:0000256" key="8">
    <source>
        <dbReference type="SAM" id="SignalP"/>
    </source>
</evidence>
<evidence type="ECO:0000256" key="2">
    <source>
        <dbReference type="ARBA" id="ARBA00022617"/>
    </source>
</evidence>